<evidence type="ECO:0000313" key="1">
    <source>
        <dbReference type="EMBL" id="TRW16877.1"/>
    </source>
</evidence>
<accession>A0A552UF69</accession>
<dbReference type="SUPFAM" id="SSF55298">
    <property type="entry name" value="YjgF-like"/>
    <property type="match status" value="1"/>
</dbReference>
<name>A0A552UF69_9SPHN</name>
<dbReference type="Gene3D" id="3.30.1330.40">
    <property type="entry name" value="RutC-like"/>
    <property type="match status" value="1"/>
</dbReference>
<dbReference type="Proteomes" id="UP000317894">
    <property type="component" value="Unassembled WGS sequence"/>
</dbReference>
<dbReference type="InterPro" id="IPR006175">
    <property type="entry name" value="YjgF/YER057c/UK114"/>
</dbReference>
<keyword evidence="2" id="KW-1185">Reference proteome</keyword>
<organism evidence="1 2">
    <name type="scientific">Glacieibacterium frigidum</name>
    <dbReference type="NCBI Taxonomy" id="2593303"/>
    <lineage>
        <taxon>Bacteria</taxon>
        <taxon>Pseudomonadati</taxon>
        <taxon>Pseudomonadota</taxon>
        <taxon>Alphaproteobacteria</taxon>
        <taxon>Sphingomonadales</taxon>
        <taxon>Sphingosinicellaceae</taxon>
        <taxon>Glacieibacterium</taxon>
    </lineage>
</organism>
<dbReference type="PANTHER" id="PTHR43857:SF1">
    <property type="entry name" value="YJGH FAMILY PROTEIN"/>
    <property type="match status" value="1"/>
</dbReference>
<dbReference type="CDD" id="cd06154">
    <property type="entry name" value="YjgF_YER057c_UK114_like_6"/>
    <property type="match status" value="1"/>
</dbReference>
<gene>
    <name evidence="1" type="ORF">FMM06_01320</name>
</gene>
<comment type="caution">
    <text evidence="1">The sequence shown here is derived from an EMBL/GenBank/DDBJ whole genome shotgun (WGS) entry which is preliminary data.</text>
</comment>
<proteinExistence type="predicted"/>
<dbReference type="Pfam" id="PF01042">
    <property type="entry name" value="Ribonuc_L-PSP"/>
    <property type="match status" value="1"/>
</dbReference>
<sequence length="127" mass="13496">MTDKRRIFSGAPHEPLVAYARAVVSGDFIFVAGTTGRDPVSGILPEGAEAQCINALAIIGTALSEAGASFADVVRVTYYLPDRREFEVCWPHLRAAFGAAPPAATMIEAGLVDPAMRIEIEVTAHRA</sequence>
<reference evidence="1 2" key="1">
    <citation type="submission" date="2019-07" db="EMBL/GenBank/DDBJ databases">
        <title>Novel species isolated from glacier.</title>
        <authorList>
            <person name="Liu Q."/>
            <person name="Xin Y.-H."/>
        </authorList>
    </citation>
    <scope>NUCLEOTIDE SEQUENCE [LARGE SCALE GENOMIC DNA]</scope>
    <source>
        <strain evidence="1 2">LB1R16</strain>
    </source>
</reference>
<dbReference type="OrthoDB" id="9799840at2"/>
<dbReference type="AlphaFoldDB" id="A0A552UF69"/>
<dbReference type="PANTHER" id="PTHR43857">
    <property type="entry name" value="BLR7761 PROTEIN"/>
    <property type="match status" value="1"/>
</dbReference>
<evidence type="ECO:0000313" key="2">
    <source>
        <dbReference type="Proteomes" id="UP000317894"/>
    </source>
</evidence>
<dbReference type="EMBL" id="VJWA01000001">
    <property type="protein sequence ID" value="TRW16877.1"/>
    <property type="molecule type" value="Genomic_DNA"/>
</dbReference>
<dbReference type="InterPro" id="IPR035959">
    <property type="entry name" value="RutC-like_sf"/>
</dbReference>
<dbReference type="RefSeq" id="WP_143554421.1">
    <property type="nucleotide sequence ID" value="NZ_VJWA01000001.1"/>
</dbReference>
<protein>
    <submittedName>
        <fullName evidence="1">RidA family protein</fullName>
    </submittedName>
</protein>